<evidence type="ECO:0000313" key="2">
    <source>
        <dbReference type="Proteomes" id="UP001221142"/>
    </source>
</evidence>
<sequence length="672" mass="75528">MTPRRVPDEILHEIFSSALSVPDETFSSHRSASVPPEAVDEPGSSILLVCKRWLRIATPLLYKTVILRSRGQAQALELALRSNPQLGLLIKQLRIEGGYGVSMYTVLRAAKNLADICVSLDLDEKDSSKGLCHGLKLISPARLVLVYYPAQFTIRRSTLDLIEAVVTCIPKWNNLAVVEMPHDSPEGISDHNDVVAKPLKSAKNLRSLVLSGYEKHLFADGIIPQYISDIASNPYLQEIRPKVLPRKSLGIGFAQVVQGNPRLSELFDLRRFGISPFVYPAQLTANPQLEDTIWDRILSHLFQIIHPEDGEWDEDDEMEFELPPAPSSYLLVCKLFARLGIPHLYRNPYLDSVLALGNLSQRLADQPSLGVHVRRLSLWIYGDYADSVPFEDIVTRLPGMLEFKLDGHPLYRWSWKVITELAMHCGGSLQTFQAPIVGSMAETIDPSILAQFPRMRSFTWDCEVAFDTAGITDVTNMLSQLKDLSIGAAHPSFHTIMSQMQLPALRSLKFNPNATMIPNGLFLPTHGGKLEELTLAPAHMTSDADVFTLCPSIKVLTSRCRSGSKISLGTSKWRHPHRSIERIVLWTRGFVEDTESRLVDFLASIDPTLLPALREIQHDAFDWTSVHKPPSSLMVQWANHFIARNIHLVHEKGGRWRPRRQYVAEKEGNYLD</sequence>
<evidence type="ECO:0008006" key="3">
    <source>
        <dbReference type="Google" id="ProtNLM"/>
    </source>
</evidence>
<gene>
    <name evidence="1" type="ORF">FB45DRAFT_927809</name>
</gene>
<proteinExistence type="predicted"/>
<dbReference type="EMBL" id="JARKIF010000015">
    <property type="protein sequence ID" value="KAJ7622480.1"/>
    <property type="molecule type" value="Genomic_DNA"/>
</dbReference>
<evidence type="ECO:0000313" key="1">
    <source>
        <dbReference type="EMBL" id="KAJ7622480.1"/>
    </source>
</evidence>
<organism evidence="1 2">
    <name type="scientific">Roridomyces roridus</name>
    <dbReference type="NCBI Taxonomy" id="1738132"/>
    <lineage>
        <taxon>Eukaryota</taxon>
        <taxon>Fungi</taxon>
        <taxon>Dikarya</taxon>
        <taxon>Basidiomycota</taxon>
        <taxon>Agaricomycotina</taxon>
        <taxon>Agaricomycetes</taxon>
        <taxon>Agaricomycetidae</taxon>
        <taxon>Agaricales</taxon>
        <taxon>Marasmiineae</taxon>
        <taxon>Mycenaceae</taxon>
        <taxon>Roridomyces</taxon>
    </lineage>
</organism>
<name>A0AAD7FGG0_9AGAR</name>
<accession>A0AAD7FGG0</accession>
<keyword evidence="2" id="KW-1185">Reference proteome</keyword>
<protein>
    <recommendedName>
        <fullName evidence="3">F-box domain-containing protein</fullName>
    </recommendedName>
</protein>
<dbReference type="AlphaFoldDB" id="A0AAD7FGG0"/>
<dbReference type="Proteomes" id="UP001221142">
    <property type="component" value="Unassembled WGS sequence"/>
</dbReference>
<reference evidence="1" key="1">
    <citation type="submission" date="2023-03" db="EMBL/GenBank/DDBJ databases">
        <title>Massive genome expansion in bonnet fungi (Mycena s.s.) driven by repeated elements and novel gene families across ecological guilds.</title>
        <authorList>
            <consortium name="Lawrence Berkeley National Laboratory"/>
            <person name="Harder C.B."/>
            <person name="Miyauchi S."/>
            <person name="Viragh M."/>
            <person name="Kuo A."/>
            <person name="Thoen E."/>
            <person name="Andreopoulos B."/>
            <person name="Lu D."/>
            <person name="Skrede I."/>
            <person name="Drula E."/>
            <person name="Henrissat B."/>
            <person name="Morin E."/>
            <person name="Kohler A."/>
            <person name="Barry K."/>
            <person name="LaButti K."/>
            <person name="Morin E."/>
            <person name="Salamov A."/>
            <person name="Lipzen A."/>
            <person name="Mereny Z."/>
            <person name="Hegedus B."/>
            <person name="Baldrian P."/>
            <person name="Stursova M."/>
            <person name="Weitz H."/>
            <person name="Taylor A."/>
            <person name="Grigoriev I.V."/>
            <person name="Nagy L.G."/>
            <person name="Martin F."/>
            <person name="Kauserud H."/>
        </authorList>
    </citation>
    <scope>NUCLEOTIDE SEQUENCE</scope>
    <source>
        <strain evidence="1">9284</strain>
    </source>
</reference>
<comment type="caution">
    <text evidence="1">The sequence shown here is derived from an EMBL/GenBank/DDBJ whole genome shotgun (WGS) entry which is preliminary data.</text>
</comment>